<dbReference type="GO" id="GO:0140359">
    <property type="term" value="F:ABC-type transporter activity"/>
    <property type="evidence" value="ECO:0007669"/>
    <property type="project" value="InterPro"/>
</dbReference>
<organism evidence="9 10">
    <name type="scientific">Rhinocladiella mackenziei CBS 650.93</name>
    <dbReference type="NCBI Taxonomy" id="1442369"/>
    <lineage>
        <taxon>Eukaryota</taxon>
        <taxon>Fungi</taxon>
        <taxon>Dikarya</taxon>
        <taxon>Ascomycota</taxon>
        <taxon>Pezizomycotina</taxon>
        <taxon>Eurotiomycetes</taxon>
        <taxon>Chaetothyriomycetidae</taxon>
        <taxon>Chaetothyriales</taxon>
        <taxon>Herpotrichiellaceae</taxon>
        <taxon>Rhinocladiella</taxon>
    </lineage>
</organism>
<protein>
    <recommendedName>
        <fullName evidence="8">ABC-2 type transporter transmembrane domain-containing protein</fullName>
    </recommendedName>
</protein>
<feature type="compositionally biased region" description="Basic residues" evidence="6">
    <location>
        <begin position="69"/>
        <end position="83"/>
    </location>
</feature>
<dbReference type="Proteomes" id="UP000053617">
    <property type="component" value="Unassembled WGS sequence"/>
</dbReference>
<evidence type="ECO:0000256" key="3">
    <source>
        <dbReference type="ARBA" id="ARBA00022692"/>
    </source>
</evidence>
<evidence type="ECO:0000313" key="10">
    <source>
        <dbReference type="Proteomes" id="UP000053617"/>
    </source>
</evidence>
<evidence type="ECO:0000256" key="2">
    <source>
        <dbReference type="ARBA" id="ARBA00022448"/>
    </source>
</evidence>
<accession>A0A0D2J2J5</accession>
<feature type="transmembrane region" description="Helical" evidence="7">
    <location>
        <begin position="302"/>
        <end position="321"/>
    </location>
</feature>
<proteinExistence type="predicted"/>
<dbReference type="InterPro" id="IPR013525">
    <property type="entry name" value="ABC2_TM"/>
</dbReference>
<sequence>MILALNPGGNPFYFGPVGENGSAVTEYFAERGTHCPPNKNVAEFTLETAAKGGTEERTADESIGAKNGMSRRKTLKCSRKSSVTRKNDPQSQPHPPTIVNGVVPKFYMDRALWEAREYPSRIYGWIAFCTAQVVAEIPMAIVASTVYWLFWYYPTNLPRDSSNAGDMFLMTMLFYLFISGWGQWICATYWFGGTLAATLRDLTVQCAPGESTLFNAPPGETCQSYARDFVQATGMGYVSTTSNGTCAHCPYATGAEYLSTLNIEPDEKWGDCGVFWVYVFTNWLLAYFFIYTVRVRKWSFGMGYFFGGLGTVVDFLARLLGIGKS</sequence>
<dbReference type="STRING" id="1442369.A0A0D2J2J5"/>
<dbReference type="GeneID" id="25294777"/>
<feature type="transmembrane region" description="Helical" evidence="7">
    <location>
        <begin position="273"/>
        <end position="290"/>
    </location>
</feature>
<evidence type="ECO:0000256" key="5">
    <source>
        <dbReference type="ARBA" id="ARBA00023136"/>
    </source>
</evidence>
<keyword evidence="5 7" id="KW-0472">Membrane</keyword>
<evidence type="ECO:0000256" key="6">
    <source>
        <dbReference type="SAM" id="MobiDB-lite"/>
    </source>
</evidence>
<evidence type="ECO:0000259" key="8">
    <source>
        <dbReference type="Pfam" id="PF01061"/>
    </source>
</evidence>
<evidence type="ECO:0000256" key="1">
    <source>
        <dbReference type="ARBA" id="ARBA00004141"/>
    </source>
</evidence>
<gene>
    <name evidence="9" type="ORF">Z518_06706</name>
</gene>
<dbReference type="GO" id="GO:0016020">
    <property type="term" value="C:membrane"/>
    <property type="evidence" value="ECO:0007669"/>
    <property type="project" value="UniProtKB-SubCell"/>
</dbReference>
<dbReference type="PANTHER" id="PTHR19241">
    <property type="entry name" value="ATP-BINDING CASSETTE TRANSPORTER"/>
    <property type="match status" value="1"/>
</dbReference>
<keyword evidence="3 7" id="KW-0812">Transmembrane</keyword>
<dbReference type="OrthoDB" id="4505979at2759"/>
<dbReference type="VEuPathDB" id="FungiDB:Z518_06706"/>
<evidence type="ECO:0000313" key="9">
    <source>
        <dbReference type="EMBL" id="KIX03155.1"/>
    </source>
</evidence>
<feature type="transmembrane region" description="Helical" evidence="7">
    <location>
        <begin position="122"/>
        <end position="153"/>
    </location>
</feature>
<dbReference type="HOGENOM" id="CLU_855676_0_0_1"/>
<reference evidence="9 10" key="1">
    <citation type="submission" date="2015-01" db="EMBL/GenBank/DDBJ databases">
        <title>The Genome Sequence of Rhinocladiella mackenzie CBS 650.93.</title>
        <authorList>
            <consortium name="The Broad Institute Genomics Platform"/>
            <person name="Cuomo C."/>
            <person name="de Hoog S."/>
            <person name="Gorbushina A."/>
            <person name="Stielow B."/>
            <person name="Teixiera M."/>
            <person name="Abouelleil A."/>
            <person name="Chapman S.B."/>
            <person name="Priest M."/>
            <person name="Young S.K."/>
            <person name="Wortman J."/>
            <person name="Nusbaum C."/>
            <person name="Birren B."/>
        </authorList>
    </citation>
    <scope>NUCLEOTIDE SEQUENCE [LARGE SCALE GENOMIC DNA]</scope>
    <source>
        <strain evidence="9 10">CBS 650.93</strain>
    </source>
</reference>
<dbReference type="EMBL" id="KN847479">
    <property type="protein sequence ID" value="KIX03155.1"/>
    <property type="molecule type" value="Genomic_DNA"/>
</dbReference>
<feature type="region of interest" description="Disordered" evidence="6">
    <location>
        <begin position="52"/>
        <end position="97"/>
    </location>
</feature>
<evidence type="ECO:0000256" key="7">
    <source>
        <dbReference type="SAM" id="Phobius"/>
    </source>
</evidence>
<keyword evidence="4 7" id="KW-1133">Transmembrane helix</keyword>
<name>A0A0D2J2J5_9EURO</name>
<dbReference type="Pfam" id="PF01061">
    <property type="entry name" value="ABC2_membrane"/>
    <property type="match status" value="1"/>
</dbReference>
<feature type="transmembrane region" description="Helical" evidence="7">
    <location>
        <begin position="173"/>
        <end position="192"/>
    </location>
</feature>
<dbReference type="RefSeq" id="XP_013270291.1">
    <property type="nucleotide sequence ID" value="XM_013414837.1"/>
</dbReference>
<keyword evidence="2" id="KW-0813">Transport</keyword>
<feature type="domain" description="ABC-2 type transporter transmembrane" evidence="8">
    <location>
        <begin position="98"/>
        <end position="187"/>
    </location>
</feature>
<evidence type="ECO:0000256" key="4">
    <source>
        <dbReference type="ARBA" id="ARBA00022989"/>
    </source>
</evidence>
<dbReference type="AlphaFoldDB" id="A0A0D2J2J5"/>
<keyword evidence="10" id="KW-1185">Reference proteome</keyword>
<comment type="subcellular location">
    <subcellularLocation>
        <location evidence="1">Membrane</location>
        <topology evidence="1">Multi-pass membrane protein</topology>
    </subcellularLocation>
</comment>